<dbReference type="FunFam" id="3.40.50.150:FF:000005">
    <property type="entry name" value="Ribosomal RNA large subunit methyltransferase E"/>
    <property type="match status" value="1"/>
</dbReference>
<evidence type="ECO:0000256" key="3">
    <source>
        <dbReference type="ARBA" id="ARBA00022679"/>
    </source>
</evidence>
<feature type="binding site" evidence="11">
    <location>
        <position position="115"/>
    </location>
    <ligand>
        <name>S-adenosyl-L-methionine</name>
        <dbReference type="ChEBI" id="CHEBI:59789"/>
    </ligand>
</feature>
<feature type="binding site" evidence="11">
    <location>
        <position position="133"/>
    </location>
    <ligand>
        <name>S-adenosyl-L-methionine</name>
        <dbReference type="ChEBI" id="CHEBI:59789"/>
    </ligand>
</feature>
<dbReference type="InterPro" id="IPR002877">
    <property type="entry name" value="RNA_MeTrfase_FtsJ_dom"/>
</dbReference>
<keyword evidence="2 11" id="KW-0489">Methyltransferase</keyword>
<evidence type="ECO:0000256" key="1">
    <source>
        <dbReference type="ARBA" id="ARBA00022552"/>
    </source>
</evidence>
<gene>
    <name evidence="11" type="primary">rlmE</name>
    <name evidence="11" type="synonym">ftsJ</name>
    <name evidence="11" type="synonym">rrmJ</name>
    <name evidence="14" type="ORF">C1H66_17990</name>
</gene>
<dbReference type="Proteomes" id="UP000235346">
    <property type="component" value="Unassembled WGS sequence"/>
</dbReference>
<evidence type="ECO:0000256" key="6">
    <source>
        <dbReference type="ARBA" id="ARBA00038861"/>
    </source>
</evidence>
<organism evidence="14 15">
    <name type="scientific">Halomonas heilongjiangensis</name>
    <dbReference type="NCBI Taxonomy" id="1387883"/>
    <lineage>
        <taxon>Bacteria</taxon>
        <taxon>Pseudomonadati</taxon>
        <taxon>Pseudomonadota</taxon>
        <taxon>Gammaproteobacteria</taxon>
        <taxon>Oceanospirillales</taxon>
        <taxon>Halomonadaceae</taxon>
        <taxon>Halomonas</taxon>
    </lineage>
</organism>
<feature type="binding site" evidence="11">
    <location>
        <position position="113"/>
    </location>
    <ligand>
        <name>S-adenosyl-L-methionine</name>
        <dbReference type="ChEBI" id="CHEBI:59789"/>
    </ligand>
</feature>
<comment type="catalytic activity">
    <reaction evidence="10 11">
        <text>uridine(2552) in 23S rRNA + S-adenosyl-L-methionine = 2'-O-methyluridine(2552) in 23S rRNA + S-adenosyl-L-homocysteine + H(+)</text>
        <dbReference type="Rhea" id="RHEA:42720"/>
        <dbReference type="Rhea" id="RHEA-COMP:10202"/>
        <dbReference type="Rhea" id="RHEA-COMP:10203"/>
        <dbReference type="ChEBI" id="CHEBI:15378"/>
        <dbReference type="ChEBI" id="CHEBI:57856"/>
        <dbReference type="ChEBI" id="CHEBI:59789"/>
        <dbReference type="ChEBI" id="CHEBI:65315"/>
        <dbReference type="ChEBI" id="CHEBI:74478"/>
        <dbReference type="EC" id="2.1.1.166"/>
    </reaction>
</comment>
<dbReference type="Pfam" id="PF01728">
    <property type="entry name" value="FtsJ"/>
    <property type="match status" value="1"/>
</dbReference>
<comment type="similarity">
    <text evidence="11">Belongs to the class I-like SAM-binding methyltransferase superfamily. RNA methyltransferase RlmE family.</text>
</comment>
<feature type="active site" description="Proton acceptor" evidence="11">
    <location>
        <position position="214"/>
    </location>
</feature>
<keyword evidence="15" id="KW-1185">Reference proteome</keyword>
<feature type="domain" description="Ribosomal RNA methyltransferase FtsJ" evidence="13">
    <location>
        <begin position="81"/>
        <end position="257"/>
    </location>
</feature>
<evidence type="ECO:0000256" key="2">
    <source>
        <dbReference type="ARBA" id="ARBA00022603"/>
    </source>
</evidence>
<dbReference type="GO" id="GO:0008650">
    <property type="term" value="F:rRNA (uridine-2'-O-)-methyltransferase activity"/>
    <property type="evidence" value="ECO:0007669"/>
    <property type="project" value="UniProtKB-UniRule"/>
</dbReference>
<dbReference type="EC" id="2.1.1.166" evidence="6 11"/>
<evidence type="ECO:0000256" key="9">
    <source>
        <dbReference type="ARBA" id="ARBA00042745"/>
    </source>
</evidence>
<dbReference type="EMBL" id="PNRE01000084">
    <property type="protein sequence ID" value="PMR67736.1"/>
    <property type="molecule type" value="Genomic_DNA"/>
</dbReference>
<dbReference type="OrthoDB" id="9790080at2"/>
<comment type="caution">
    <text evidence="14">The sequence shown here is derived from an EMBL/GenBank/DDBJ whole genome shotgun (WGS) entry which is preliminary data.</text>
</comment>
<comment type="function">
    <text evidence="5 11">Specifically methylates the uridine in position 2552 of 23S rRNA at the 2'-O position of the ribose in the fully assembled 50S ribosomal subunit.</text>
</comment>
<accession>A0A2N7THS7</accession>
<dbReference type="NCBIfam" id="NF008390">
    <property type="entry name" value="PRK11188.1"/>
    <property type="match status" value="1"/>
</dbReference>
<evidence type="ECO:0000256" key="12">
    <source>
        <dbReference type="SAM" id="MobiDB-lite"/>
    </source>
</evidence>
<evidence type="ECO:0000313" key="15">
    <source>
        <dbReference type="Proteomes" id="UP000235346"/>
    </source>
</evidence>
<keyword evidence="11" id="KW-0963">Cytoplasm</keyword>
<proteinExistence type="inferred from homology"/>
<name>A0A2N7THS7_9GAMM</name>
<keyword evidence="1 11" id="KW-0698">rRNA processing</keyword>
<dbReference type="PANTHER" id="PTHR10920:SF18">
    <property type="entry name" value="RRNA METHYLTRANSFERASE 2, MITOCHONDRIAL"/>
    <property type="match status" value="1"/>
</dbReference>
<protein>
    <recommendedName>
        <fullName evidence="7 11">Ribosomal RNA large subunit methyltransferase E</fullName>
        <ecNumber evidence="6 11">2.1.1.166</ecNumber>
    </recommendedName>
    <alternativeName>
        <fullName evidence="9 11">23S rRNA Um2552 methyltransferase</fullName>
    </alternativeName>
    <alternativeName>
        <fullName evidence="8 11">rRNA (uridine-2'-O-)-methyltransferase</fullName>
    </alternativeName>
</protein>
<feature type="binding site" evidence="11">
    <location>
        <position position="149"/>
    </location>
    <ligand>
        <name>S-adenosyl-L-methionine</name>
        <dbReference type="ChEBI" id="CHEBI:59789"/>
    </ligand>
</feature>
<evidence type="ECO:0000256" key="8">
    <source>
        <dbReference type="ARBA" id="ARBA00041995"/>
    </source>
</evidence>
<evidence type="ECO:0000256" key="7">
    <source>
        <dbReference type="ARBA" id="ARBA00041129"/>
    </source>
</evidence>
<feature type="region of interest" description="Disordered" evidence="12">
    <location>
        <begin position="1"/>
        <end position="60"/>
    </location>
</feature>
<keyword evidence="4 11" id="KW-0949">S-adenosyl-L-methionine</keyword>
<dbReference type="HAMAP" id="MF_01547">
    <property type="entry name" value="RNA_methyltr_E"/>
    <property type="match status" value="1"/>
</dbReference>
<dbReference type="GO" id="GO:0005737">
    <property type="term" value="C:cytoplasm"/>
    <property type="evidence" value="ECO:0007669"/>
    <property type="project" value="UniProtKB-SubCell"/>
</dbReference>
<evidence type="ECO:0000256" key="4">
    <source>
        <dbReference type="ARBA" id="ARBA00022691"/>
    </source>
</evidence>
<dbReference type="InterPro" id="IPR050082">
    <property type="entry name" value="RNA_methyltr_RlmE"/>
</dbReference>
<evidence type="ECO:0000313" key="14">
    <source>
        <dbReference type="EMBL" id="PMR67736.1"/>
    </source>
</evidence>
<feature type="binding site" evidence="11">
    <location>
        <position position="174"/>
    </location>
    <ligand>
        <name>S-adenosyl-L-methionine</name>
        <dbReference type="ChEBI" id="CHEBI:59789"/>
    </ligand>
</feature>
<evidence type="ECO:0000259" key="13">
    <source>
        <dbReference type="Pfam" id="PF01728"/>
    </source>
</evidence>
<dbReference type="Gene3D" id="3.40.50.150">
    <property type="entry name" value="Vaccinia Virus protein VP39"/>
    <property type="match status" value="1"/>
</dbReference>
<reference evidence="14 15" key="1">
    <citation type="submission" date="2018-01" db="EMBL/GenBank/DDBJ databases">
        <title>Halomonas endophytica sp. nov., isolated from storage liquid in the stems of Populus euphratica.</title>
        <authorList>
            <person name="Chen C."/>
        </authorList>
    </citation>
    <scope>NUCLEOTIDE SEQUENCE [LARGE SCALE GENOMIC DNA]</scope>
    <source>
        <strain evidence="14 15">DSM 26881</strain>
    </source>
</reference>
<evidence type="ECO:0000256" key="10">
    <source>
        <dbReference type="ARBA" id="ARBA00048970"/>
    </source>
</evidence>
<dbReference type="PANTHER" id="PTHR10920">
    <property type="entry name" value="RIBOSOMAL RNA METHYLTRANSFERASE"/>
    <property type="match status" value="1"/>
</dbReference>
<dbReference type="InterPro" id="IPR015507">
    <property type="entry name" value="rRNA-MeTfrase_E"/>
</dbReference>
<dbReference type="InterPro" id="IPR029063">
    <property type="entry name" value="SAM-dependent_MTases_sf"/>
</dbReference>
<evidence type="ECO:0000256" key="5">
    <source>
        <dbReference type="ARBA" id="ARBA00037569"/>
    </source>
</evidence>
<sequence>MPPGPAGQDPVASPGAFRNPLDRPPVCHSRFITGDAVATPPSSRKGAGQGARKHGASKSSAGWLKEHFDDRYVQRSWQDGYRSRASYKLMELDEKDRLLRPGMTVIDLGAAPGGWSQVAAERVGPGGVVIASDILEMDALADVEFIQGDFTEEAVLEAILAALGDRPVDLVMSDMAPNMSGMAAIDQPQAMYLVELALDLARQTLSPGGRFLAKVFQGEGFDEYLKELRSSFARVVTRKPEASRARSREVYLLAENFRG</sequence>
<dbReference type="AlphaFoldDB" id="A0A2N7THS7"/>
<dbReference type="SUPFAM" id="SSF53335">
    <property type="entry name" value="S-adenosyl-L-methionine-dependent methyltransferases"/>
    <property type="match status" value="1"/>
</dbReference>
<evidence type="ECO:0000256" key="11">
    <source>
        <dbReference type="HAMAP-Rule" id="MF_01547"/>
    </source>
</evidence>
<keyword evidence="3 11" id="KW-0808">Transferase</keyword>
<comment type="subcellular location">
    <subcellularLocation>
        <location evidence="11">Cytoplasm</location>
    </subcellularLocation>
</comment>